<keyword evidence="2" id="KW-1185">Reference proteome</keyword>
<name>A0ABS8LWV4_9FLAO</name>
<evidence type="ECO:0000313" key="1">
    <source>
        <dbReference type="EMBL" id="MCC9016448.1"/>
    </source>
</evidence>
<accession>A0ABS8LWV4</accession>
<organism evidence="1 2">
    <name type="scientific">Flavobacterium lipolyticum</name>
    <dbReference type="NCBI Taxonomy" id="2893754"/>
    <lineage>
        <taxon>Bacteria</taxon>
        <taxon>Pseudomonadati</taxon>
        <taxon>Bacteroidota</taxon>
        <taxon>Flavobacteriia</taxon>
        <taxon>Flavobacteriales</taxon>
        <taxon>Flavobacteriaceae</taxon>
        <taxon>Flavobacterium</taxon>
    </lineage>
</organism>
<sequence length="229" mass="26027">MALQTLNTIKSWFKTGLKPTQTQFWDTWDSFRHKEEKIDITDIEGIDEKLSEFSGKIPTLQQVFKASADYQNYYGFAVVLNQGFVLKYIPTGPDNFSDFSKLSISPHYIYGAKYASDIYDPTTRFDINHEYFSIFKKFDTSFSECQMFADRFTFTAGPYPISQQTYHKCELLFPKFNNGIAETCTLPIKVNQTAADDAGNISLSSINTTFTTSDGKTITVTNGIITNIQ</sequence>
<dbReference type="Proteomes" id="UP001430700">
    <property type="component" value="Unassembled WGS sequence"/>
</dbReference>
<evidence type="ECO:0000313" key="2">
    <source>
        <dbReference type="Proteomes" id="UP001430700"/>
    </source>
</evidence>
<dbReference type="EMBL" id="JAJJMN010000001">
    <property type="protein sequence ID" value="MCC9016448.1"/>
    <property type="molecule type" value="Genomic_DNA"/>
</dbReference>
<comment type="caution">
    <text evidence="1">The sequence shown here is derived from an EMBL/GenBank/DDBJ whole genome shotgun (WGS) entry which is preliminary data.</text>
</comment>
<dbReference type="RefSeq" id="WP_229998436.1">
    <property type="nucleotide sequence ID" value="NZ_JAJJMN010000001.1"/>
</dbReference>
<gene>
    <name evidence="1" type="ORF">LNQ34_01505</name>
</gene>
<proteinExistence type="predicted"/>
<protein>
    <submittedName>
        <fullName evidence="1">Uncharacterized protein</fullName>
    </submittedName>
</protein>
<reference evidence="1" key="1">
    <citation type="submission" date="2021-11" db="EMBL/GenBank/DDBJ databases">
        <title>Description of novel Flavobacterium species.</title>
        <authorList>
            <person name="Saticioglu I.B."/>
            <person name="Ay H."/>
            <person name="Altun S."/>
            <person name="Duman M."/>
        </authorList>
    </citation>
    <scope>NUCLEOTIDE SEQUENCE</scope>
    <source>
        <strain evidence="1">F-126</strain>
    </source>
</reference>